<protein>
    <submittedName>
        <fullName evidence="2">DUF2975 domain-containing protein</fullName>
    </submittedName>
</protein>
<dbReference type="EMBL" id="CP040812">
    <property type="protein sequence ID" value="QCY69800.1"/>
    <property type="molecule type" value="Genomic_DNA"/>
</dbReference>
<dbReference type="AlphaFoldDB" id="A0A5B7X3H7"/>
<name>A0A5B7X3H7_9FLAO</name>
<feature type="transmembrane region" description="Helical" evidence="1">
    <location>
        <begin position="151"/>
        <end position="172"/>
    </location>
</feature>
<accession>A0A5B7X3H7</accession>
<dbReference type="KEGG" id="afla:FHG64_10520"/>
<dbReference type="RefSeq" id="WP_139066365.1">
    <property type="nucleotide sequence ID" value="NZ_CP040812.1"/>
</dbReference>
<proteinExistence type="predicted"/>
<dbReference type="Pfam" id="PF11188">
    <property type="entry name" value="DUF2975"/>
    <property type="match status" value="1"/>
</dbReference>
<keyword evidence="1" id="KW-0812">Transmembrane</keyword>
<feature type="transmembrane region" description="Helical" evidence="1">
    <location>
        <begin position="125"/>
        <end position="145"/>
    </location>
</feature>
<sequence>MNRNSLLNIANFFCQLFKVIIGITIIMITAVFIHSQFEPDFYSEWKVNKPEVDSIVFIKTETSTGQIPAHEEDLRFTDWKLASLYFNYLKFAGILFLIYLSISQFQKVLQSVRKLETFHQANVDAFKNIGYYCLLITAFSIFNYWEFGNHATTSFSVSLDILLVALIAFILAEIFKEGNNLMEENKFTV</sequence>
<evidence type="ECO:0000313" key="3">
    <source>
        <dbReference type="Proteomes" id="UP000309016"/>
    </source>
</evidence>
<dbReference type="InterPro" id="IPR021354">
    <property type="entry name" value="DUF2975"/>
</dbReference>
<gene>
    <name evidence="2" type="ORF">FHG64_10520</name>
</gene>
<dbReference type="OrthoDB" id="1444072at2"/>
<organism evidence="2 3">
    <name type="scientific">Antarcticibacterium flavum</name>
    <dbReference type="NCBI Taxonomy" id="2058175"/>
    <lineage>
        <taxon>Bacteria</taxon>
        <taxon>Pseudomonadati</taxon>
        <taxon>Bacteroidota</taxon>
        <taxon>Flavobacteriia</taxon>
        <taxon>Flavobacteriales</taxon>
        <taxon>Flavobacteriaceae</taxon>
        <taxon>Antarcticibacterium</taxon>
    </lineage>
</organism>
<feature type="transmembrane region" description="Helical" evidence="1">
    <location>
        <begin position="12"/>
        <end position="33"/>
    </location>
</feature>
<keyword evidence="3" id="KW-1185">Reference proteome</keyword>
<keyword evidence="1" id="KW-0472">Membrane</keyword>
<evidence type="ECO:0000256" key="1">
    <source>
        <dbReference type="SAM" id="Phobius"/>
    </source>
</evidence>
<feature type="transmembrane region" description="Helical" evidence="1">
    <location>
        <begin position="85"/>
        <end position="105"/>
    </location>
</feature>
<evidence type="ECO:0000313" key="2">
    <source>
        <dbReference type="EMBL" id="QCY69800.1"/>
    </source>
</evidence>
<reference evidence="2 3" key="1">
    <citation type="submission" date="2019-06" db="EMBL/GenBank/DDBJ databases">
        <title>Complete genome sequence of Antarcticibacterium flavum KCTC 52984T from an Antarctic marine sediment.</title>
        <authorList>
            <person name="Lee Y.M."/>
            <person name="Shin S.C."/>
        </authorList>
    </citation>
    <scope>NUCLEOTIDE SEQUENCE [LARGE SCALE GENOMIC DNA]</scope>
    <source>
        <strain evidence="2 3">KCTC 52984</strain>
    </source>
</reference>
<dbReference type="Proteomes" id="UP000309016">
    <property type="component" value="Chromosome"/>
</dbReference>
<keyword evidence="1" id="KW-1133">Transmembrane helix</keyword>